<sequence>MSDTPESLVRNFLAAWVDPKPEELGSFFDNGAVWVDGPQGVRRGADAIAAELTSQLKAVGGTTVDVKTLISDGRVVMVEQVSNSTVRGKPISSVVMAVFEFNADGRIVQWREAYDLKSAVDQIKAALKDELTDTKAG</sequence>
<dbReference type="RefSeq" id="WP_069417464.1">
    <property type="nucleotide sequence ID" value="NZ_CBCRZH010000073.1"/>
</dbReference>
<dbReference type="InterPro" id="IPR032710">
    <property type="entry name" value="NTF2-like_dom_sf"/>
</dbReference>
<dbReference type="Proteomes" id="UP000192739">
    <property type="component" value="Unassembled WGS sequence"/>
</dbReference>
<keyword evidence="3" id="KW-1185">Reference proteome</keyword>
<organism evidence="2 3">
    <name type="scientific">Mycobacterium intermedium</name>
    <dbReference type="NCBI Taxonomy" id="28445"/>
    <lineage>
        <taxon>Bacteria</taxon>
        <taxon>Bacillati</taxon>
        <taxon>Actinomycetota</taxon>
        <taxon>Actinomycetes</taxon>
        <taxon>Mycobacteriales</taxon>
        <taxon>Mycobacteriaceae</taxon>
        <taxon>Mycobacterium</taxon>
        <taxon>Mycobacterium simiae complex</taxon>
    </lineage>
</organism>
<accession>A0A1E3SL02</accession>
<dbReference type="EMBL" id="MVHT01000068">
    <property type="protein sequence ID" value="ORA98129.1"/>
    <property type="molecule type" value="Genomic_DNA"/>
</dbReference>
<dbReference type="AlphaFoldDB" id="A0A1E3SL02"/>
<dbReference type="InterPro" id="IPR037401">
    <property type="entry name" value="SnoaL-like"/>
</dbReference>
<name>A0A1E3SL02_MYCIE</name>
<evidence type="ECO:0000313" key="3">
    <source>
        <dbReference type="Proteomes" id="UP000192739"/>
    </source>
</evidence>
<dbReference type="OrthoDB" id="9781757at2"/>
<comment type="caution">
    <text evidence="2">The sequence shown here is derived from an EMBL/GenBank/DDBJ whole genome shotgun (WGS) entry which is preliminary data.</text>
</comment>
<dbReference type="STRING" id="28445.BHQ20_02185"/>
<evidence type="ECO:0000313" key="2">
    <source>
        <dbReference type="EMBL" id="ORA98129.1"/>
    </source>
</evidence>
<protein>
    <recommendedName>
        <fullName evidence="1">SnoaL-like domain-containing protein</fullName>
    </recommendedName>
</protein>
<dbReference type="Pfam" id="PF12680">
    <property type="entry name" value="SnoaL_2"/>
    <property type="match status" value="1"/>
</dbReference>
<dbReference type="Gene3D" id="3.10.450.50">
    <property type="match status" value="1"/>
</dbReference>
<proteinExistence type="predicted"/>
<gene>
    <name evidence="2" type="ORF">BST27_21210</name>
</gene>
<reference evidence="2 3" key="1">
    <citation type="submission" date="2017-02" db="EMBL/GenBank/DDBJ databases">
        <title>The new phylogeny of genus Mycobacterium.</title>
        <authorList>
            <person name="Tortoli E."/>
            <person name="Trovato A."/>
            <person name="Cirillo D.M."/>
        </authorList>
    </citation>
    <scope>NUCLEOTIDE SEQUENCE [LARGE SCALE GENOMIC DNA]</scope>
    <source>
        <strain evidence="2 3">DSM 44049</strain>
    </source>
</reference>
<feature type="domain" description="SnoaL-like" evidence="1">
    <location>
        <begin position="9"/>
        <end position="110"/>
    </location>
</feature>
<evidence type="ECO:0000259" key="1">
    <source>
        <dbReference type="Pfam" id="PF12680"/>
    </source>
</evidence>
<dbReference type="SUPFAM" id="SSF54427">
    <property type="entry name" value="NTF2-like"/>
    <property type="match status" value="1"/>
</dbReference>